<dbReference type="InterPro" id="IPR006311">
    <property type="entry name" value="TAT_signal"/>
</dbReference>
<evidence type="ECO:0000256" key="3">
    <source>
        <dbReference type="ARBA" id="ARBA00022723"/>
    </source>
</evidence>
<comment type="cofactor">
    <cofactor evidence="7">
        <name>Zn(2+)</name>
        <dbReference type="ChEBI" id="CHEBI:29105"/>
    </cofactor>
    <text evidence="7">Binds 1 zinc ion per subunit.</text>
</comment>
<name>A0A098TMB2_9CYAN</name>
<feature type="binding site" evidence="7">
    <location>
        <position position="103"/>
    </location>
    <ligand>
        <name>Zn(2+)</name>
        <dbReference type="ChEBI" id="CHEBI:29105"/>
    </ligand>
</feature>
<evidence type="ECO:0000256" key="2">
    <source>
        <dbReference type="ARBA" id="ARBA00012925"/>
    </source>
</evidence>
<dbReference type="GO" id="GO:0008270">
    <property type="term" value="F:zinc ion binding"/>
    <property type="evidence" value="ECO:0007669"/>
    <property type="project" value="InterPro"/>
</dbReference>
<dbReference type="PROSITE" id="PS51318">
    <property type="entry name" value="TAT"/>
    <property type="match status" value="1"/>
</dbReference>
<feature type="binding site" evidence="7">
    <location>
        <position position="105"/>
    </location>
    <ligand>
        <name>Zn(2+)</name>
        <dbReference type="ChEBI" id="CHEBI:29105"/>
    </ligand>
</feature>
<evidence type="ECO:0000256" key="7">
    <source>
        <dbReference type="PIRSR" id="PIRSR601765-1"/>
    </source>
</evidence>
<dbReference type="PANTHER" id="PTHR11002:SF76">
    <property type="entry name" value="CARBONIC ANHYDRASE"/>
    <property type="match status" value="1"/>
</dbReference>
<dbReference type="Proteomes" id="UP000030170">
    <property type="component" value="Unassembled WGS sequence"/>
</dbReference>
<dbReference type="InterPro" id="IPR036874">
    <property type="entry name" value="Carbonic_anhydrase_sf"/>
</dbReference>
<evidence type="ECO:0000313" key="9">
    <source>
        <dbReference type="Proteomes" id="UP000030170"/>
    </source>
</evidence>
<evidence type="ECO:0000256" key="6">
    <source>
        <dbReference type="ARBA" id="ARBA00048348"/>
    </source>
</evidence>
<dbReference type="AlphaFoldDB" id="A0A098TMB2"/>
<dbReference type="GO" id="GO:0004089">
    <property type="term" value="F:carbonate dehydratase activity"/>
    <property type="evidence" value="ECO:0007669"/>
    <property type="project" value="UniProtKB-EC"/>
</dbReference>
<dbReference type="EC" id="4.2.1.1" evidence="2"/>
<feature type="binding site" evidence="7">
    <location>
        <position position="159"/>
    </location>
    <ligand>
        <name>Zn(2+)</name>
        <dbReference type="ChEBI" id="CHEBI:29105"/>
    </ligand>
</feature>
<comment type="similarity">
    <text evidence="1">Belongs to the beta-class carbonic anhydrase family.</text>
</comment>
<dbReference type="InterPro" id="IPR015892">
    <property type="entry name" value="Carbonic_anhydrase_CS"/>
</dbReference>
<comment type="caution">
    <text evidence="8">The sequence shown here is derived from an EMBL/GenBank/DDBJ whole genome shotgun (WGS) entry which is preliminary data.</text>
</comment>
<dbReference type="OrthoDB" id="9797527at2"/>
<keyword evidence="5" id="KW-0456">Lyase</keyword>
<evidence type="ECO:0000256" key="5">
    <source>
        <dbReference type="ARBA" id="ARBA00023239"/>
    </source>
</evidence>
<protein>
    <recommendedName>
        <fullName evidence="2">carbonic anhydrase</fullName>
        <ecNumber evidence="2">4.2.1.1</ecNumber>
    </recommendedName>
</protein>
<keyword evidence="4 7" id="KW-0862">Zinc</keyword>
<dbReference type="EMBL" id="JJML01000042">
    <property type="protein sequence ID" value="KGF71978.1"/>
    <property type="molecule type" value="Genomic_DNA"/>
</dbReference>
<reference evidence="8 9" key="1">
    <citation type="journal article" date="2014" name="Mol. Ecol.">
        <title>Evolution of Synechococcus.</title>
        <authorList>
            <person name="Dvorak P."/>
            <person name="Casamatta D."/>
            <person name="Hasler P."/>
            <person name="Poulickova A."/>
            <person name="Ondrej V."/>
            <person name="Sanges R."/>
        </authorList>
    </citation>
    <scope>NUCLEOTIDE SEQUENCE [LARGE SCALE GENOMIC DNA]</scope>
    <source>
        <strain evidence="8 9">CAUP A 1101</strain>
    </source>
</reference>
<comment type="catalytic activity">
    <reaction evidence="6">
        <text>hydrogencarbonate + H(+) = CO2 + H2O</text>
        <dbReference type="Rhea" id="RHEA:10748"/>
        <dbReference type="ChEBI" id="CHEBI:15377"/>
        <dbReference type="ChEBI" id="CHEBI:15378"/>
        <dbReference type="ChEBI" id="CHEBI:16526"/>
        <dbReference type="ChEBI" id="CHEBI:17544"/>
        <dbReference type="EC" id="4.2.1.1"/>
    </reaction>
</comment>
<sequence>MSNLPRSRDFSRRDLLKVGTGILGTGALTAWVSRQEQSVAAPPAIANDPSPANNDLTPEQALQRLMEGHQRFLTDTATIHIEGASQLRNVVHEQNPFAAILACSDSRVAPEILFDQGLGNLFVVRTAGNISSTEDIASLEFATLILGAKVIVVMGHTGCGAVKAAIKGGEVPGLISSLILAIRPAINRVKDQPGDLLENSIKANAINQVERLRISGVLSNLKKNGQLLIVPAYFDLETGKVSLLS</sequence>
<dbReference type="CDD" id="cd03378">
    <property type="entry name" value="beta_CA_cladeC"/>
    <property type="match status" value="1"/>
</dbReference>
<dbReference type="Gene3D" id="3.40.1050.10">
    <property type="entry name" value="Carbonic anhydrase"/>
    <property type="match status" value="1"/>
</dbReference>
<organism evidence="8 9">
    <name type="scientific">Neosynechococcus sphagnicola sy1</name>
    <dbReference type="NCBI Taxonomy" id="1497020"/>
    <lineage>
        <taxon>Bacteria</taxon>
        <taxon>Bacillati</taxon>
        <taxon>Cyanobacteriota</taxon>
        <taxon>Cyanophyceae</taxon>
        <taxon>Neosynechococcales</taxon>
        <taxon>Neosynechococcaceae</taxon>
        <taxon>Neosynechococcus</taxon>
    </lineage>
</organism>
<evidence type="ECO:0000256" key="1">
    <source>
        <dbReference type="ARBA" id="ARBA00006217"/>
    </source>
</evidence>
<dbReference type="InterPro" id="IPR001765">
    <property type="entry name" value="Carbonic_anhydrase"/>
</dbReference>
<dbReference type="SUPFAM" id="SSF53056">
    <property type="entry name" value="beta-carbonic anhydrase, cab"/>
    <property type="match status" value="1"/>
</dbReference>
<dbReference type="PANTHER" id="PTHR11002">
    <property type="entry name" value="CARBONIC ANHYDRASE"/>
    <property type="match status" value="1"/>
</dbReference>
<keyword evidence="9" id="KW-1185">Reference proteome</keyword>
<proteinExistence type="inferred from homology"/>
<dbReference type="Pfam" id="PF00484">
    <property type="entry name" value="Pro_CA"/>
    <property type="match status" value="1"/>
</dbReference>
<dbReference type="RefSeq" id="WP_036535214.1">
    <property type="nucleotide sequence ID" value="NZ_JJML01000042.1"/>
</dbReference>
<accession>A0A098TMB2</accession>
<gene>
    <name evidence="8" type="ORF">DO97_13835</name>
</gene>
<keyword evidence="3 7" id="KW-0479">Metal-binding</keyword>
<evidence type="ECO:0000313" key="8">
    <source>
        <dbReference type="EMBL" id="KGF71978.1"/>
    </source>
</evidence>
<feature type="binding site" evidence="7">
    <location>
        <position position="156"/>
    </location>
    <ligand>
        <name>Zn(2+)</name>
        <dbReference type="ChEBI" id="CHEBI:29105"/>
    </ligand>
</feature>
<dbReference type="PROSITE" id="PS00704">
    <property type="entry name" value="PROK_CO2_ANHYDRASE_1"/>
    <property type="match status" value="1"/>
</dbReference>
<dbReference type="SMART" id="SM00947">
    <property type="entry name" value="Pro_CA"/>
    <property type="match status" value="1"/>
</dbReference>
<dbReference type="STRING" id="1497020.DO97_13835"/>
<dbReference type="GO" id="GO:0015976">
    <property type="term" value="P:carbon utilization"/>
    <property type="evidence" value="ECO:0007669"/>
    <property type="project" value="InterPro"/>
</dbReference>
<evidence type="ECO:0000256" key="4">
    <source>
        <dbReference type="ARBA" id="ARBA00022833"/>
    </source>
</evidence>